<organism evidence="5">
    <name type="scientific">Oikopleura dioica</name>
    <name type="common">Tunicate</name>
    <dbReference type="NCBI Taxonomy" id="34765"/>
    <lineage>
        <taxon>Eukaryota</taxon>
        <taxon>Metazoa</taxon>
        <taxon>Chordata</taxon>
        <taxon>Tunicata</taxon>
        <taxon>Appendicularia</taxon>
        <taxon>Copelata</taxon>
        <taxon>Oikopleuridae</taxon>
        <taxon>Oikopleura</taxon>
    </lineage>
</organism>
<dbReference type="GO" id="GO:0048738">
    <property type="term" value="P:cardiac muscle tissue development"/>
    <property type="evidence" value="ECO:0007669"/>
    <property type="project" value="TreeGrafter"/>
</dbReference>
<dbReference type="InterPro" id="IPR003961">
    <property type="entry name" value="FN3_dom"/>
</dbReference>
<dbReference type="EMBL" id="FN656758">
    <property type="protein sequence ID" value="CBY41954.1"/>
    <property type="molecule type" value="Genomic_DNA"/>
</dbReference>
<sequence length="829" mass="91760">MRIVVLGRPEPVEKLEIVEINADFATLNWNMPKDTGGADISGYTVEKRDNDSCNWNLVSNSISRTNCRISGLVAGLEYNFRVMAENRIGLSSPVVTETALAKYPFAVPSAPQDVVISEIHKESMTIDFNPPRKSGGSRVTHYICEFRENNSQFWKEGCETRSTEGRINGLIEGLEYQFRVRACNIAGPSEPSDPTWCAKALDPCDAPYDLKVDDITASTVALSWIAPKYTGGHRLAGYDIEFRKHPGKIWQKANFTGVQSLFYTVTDLIDGCCYDFRVIARNTAGCSSKPCLPVVEIDVKDVYIPATIEFDQTLLEGCTVRAGQDILITAKIAGKPIPRVNWMHGNVDVRENDFVKITNGPTTSELLIKDSKLKHSGDYNCTVSNHYGTASLSCHIAVLDRPGAVDQVQVYGVTEERVRLQWSPPKQTGGSEIQRYIVEKRETSRLIWTTVDDDCRQCNCTIKRLIKDNQYIFRVSPSNKYGIGTPKESEAVVIKNEFTVSRAPGKPKIASTMSDSITITWDRPTHDGGSQITGYHVERRNKKNMNWVRAHKSAVHECRLRVAHLQAGNEYEFRVSAINKAGIGAVSEASEYGAAQDPLYAPSKPGSPKIRTMMVKAGATFRISMKMKGRPEPTITWRKADGEMNELAVIDTQKSRSTLIIERATVLDSGRYEFVLESAAGTKDGAVSVRVIDAPSAPLNVRVTDIGKDEVKLTWDTPASDGCAPISHYIVEKKTADKKSWTTVTDKCEREMCQVKSLITGETYFFRVRGVNKYGEGKEGVTVEPCIIASKPDQPMSIDVVEMTKTTGHIAWTKPLSDGGSAVTGYVVE</sequence>
<gene>
    <name evidence="5" type="ORF">GSOID_T00024053001</name>
</gene>
<dbReference type="GO" id="GO:0031430">
    <property type="term" value="C:M band"/>
    <property type="evidence" value="ECO:0007669"/>
    <property type="project" value="TreeGrafter"/>
</dbReference>
<dbReference type="SUPFAM" id="SSF49265">
    <property type="entry name" value="Fibronectin type III"/>
    <property type="match status" value="4"/>
</dbReference>
<accession>E4Z2M6</accession>
<evidence type="ECO:0008006" key="6">
    <source>
        <dbReference type="Google" id="ProtNLM"/>
    </source>
</evidence>
<dbReference type="SUPFAM" id="SSF48726">
    <property type="entry name" value="Immunoglobulin"/>
    <property type="match status" value="2"/>
</dbReference>
<dbReference type="Pfam" id="PF07679">
    <property type="entry name" value="I-set"/>
    <property type="match status" value="2"/>
</dbReference>
<evidence type="ECO:0000256" key="2">
    <source>
        <dbReference type="ARBA" id="ARBA00023319"/>
    </source>
</evidence>
<dbReference type="PRINTS" id="PR00014">
    <property type="entry name" value="FNTYPEIII"/>
</dbReference>
<dbReference type="InterPro" id="IPR003598">
    <property type="entry name" value="Ig_sub2"/>
</dbReference>
<feature type="domain" description="Fibronectin type-III" evidence="4">
    <location>
        <begin position="206"/>
        <end position="302"/>
    </location>
</feature>
<feature type="domain" description="Ig-like" evidence="3">
    <location>
        <begin position="608"/>
        <end position="688"/>
    </location>
</feature>
<dbReference type="InterPro" id="IPR036116">
    <property type="entry name" value="FN3_sf"/>
</dbReference>
<feature type="domain" description="Fibronectin type-III" evidence="4">
    <location>
        <begin position="404"/>
        <end position="497"/>
    </location>
</feature>
<dbReference type="FunFam" id="2.60.40.10:FF:000034">
    <property type="entry name" value="Titin isoform A"/>
    <property type="match status" value="1"/>
</dbReference>
<dbReference type="InterPro" id="IPR003599">
    <property type="entry name" value="Ig_sub"/>
</dbReference>
<feature type="non-terminal residue" evidence="5">
    <location>
        <position position="829"/>
    </location>
</feature>
<evidence type="ECO:0000313" key="5">
    <source>
        <dbReference type="EMBL" id="CBY41954.1"/>
    </source>
</evidence>
<evidence type="ECO:0000259" key="4">
    <source>
        <dbReference type="PROSITE" id="PS50853"/>
    </source>
</evidence>
<dbReference type="SMART" id="SM00409">
    <property type="entry name" value="IG"/>
    <property type="match status" value="2"/>
</dbReference>
<feature type="domain" description="Fibronectin type-III" evidence="4">
    <location>
        <begin position="503"/>
        <end position="597"/>
    </location>
</feature>
<dbReference type="InterPro" id="IPR007110">
    <property type="entry name" value="Ig-like_dom"/>
</dbReference>
<dbReference type="InterPro" id="IPR013783">
    <property type="entry name" value="Ig-like_fold"/>
</dbReference>
<keyword evidence="1" id="KW-0677">Repeat</keyword>
<dbReference type="Pfam" id="PF00041">
    <property type="entry name" value="fn3"/>
    <property type="match status" value="6"/>
</dbReference>
<evidence type="ECO:0000256" key="1">
    <source>
        <dbReference type="ARBA" id="ARBA00022737"/>
    </source>
</evidence>
<dbReference type="PROSITE" id="PS50853">
    <property type="entry name" value="FN3"/>
    <property type="match status" value="7"/>
</dbReference>
<protein>
    <recommendedName>
        <fullName evidence="6">Titin</fullName>
    </recommendedName>
</protein>
<dbReference type="SMART" id="SM00408">
    <property type="entry name" value="IGc2"/>
    <property type="match status" value="2"/>
</dbReference>
<reference evidence="5" key="1">
    <citation type="journal article" date="2010" name="Science">
        <title>Plasticity of animal genome architecture unmasked by rapid evolution of a pelagic tunicate.</title>
        <authorList>
            <person name="Denoeud F."/>
            <person name="Henriet S."/>
            <person name="Mungpakdee S."/>
            <person name="Aury J.M."/>
            <person name="Da Silva C."/>
            <person name="Brinkmann H."/>
            <person name="Mikhaleva J."/>
            <person name="Olsen L.C."/>
            <person name="Jubin C."/>
            <person name="Canestro C."/>
            <person name="Bouquet J.M."/>
            <person name="Danks G."/>
            <person name="Poulain J."/>
            <person name="Campsteijn C."/>
            <person name="Adamski M."/>
            <person name="Cross I."/>
            <person name="Yadetie F."/>
            <person name="Muffato M."/>
            <person name="Louis A."/>
            <person name="Butcher S."/>
            <person name="Tsagkogeorga G."/>
            <person name="Konrad A."/>
            <person name="Singh S."/>
            <person name="Jensen M.F."/>
            <person name="Cong E.H."/>
            <person name="Eikeseth-Otteraa H."/>
            <person name="Noel B."/>
            <person name="Anthouard V."/>
            <person name="Porcel B.M."/>
            <person name="Kachouri-Lafond R."/>
            <person name="Nishino A."/>
            <person name="Ugolini M."/>
            <person name="Chourrout P."/>
            <person name="Nishida H."/>
            <person name="Aasland R."/>
            <person name="Huzurbazar S."/>
            <person name="Westhof E."/>
            <person name="Delsuc F."/>
            <person name="Lehrach H."/>
            <person name="Reinhardt R."/>
            <person name="Weissenbach J."/>
            <person name="Roy S.W."/>
            <person name="Artiguenave F."/>
            <person name="Postlethwait J.H."/>
            <person name="Manak J.R."/>
            <person name="Thompson E.M."/>
            <person name="Jaillon O."/>
            <person name="Du Pasquier L."/>
            <person name="Boudinot P."/>
            <person name="Liberles D.A."/>
            <person name="Volff J.N."/>
            <person name="Philippe H."/>
            <person name="Lenhard B."/>
            <person name="Roest Crollius H."/>
            <person name="Wincker P."/>
            <person name="Chourrout D."/>
        </authorList>
    </citation>
    <scope>NUCLEOTIDE SEQUENCE [LARGE SCALE GENOMIC DNA]</scope>
</reference>
<dbReference type="PANTHER" id="PTHR14340:SF9">
    <property type="entry name" value="FIBRONECTIN TYPE-III DOMAIN-CONTAINING PROTEIN"/>
    <property type="match status" value="1"/>
</dbReference>
<dbReference type="FunFam" id="2.60.40.10:FF:000031">
    <property type="entry name" value="Myosin-binding protein C, slow type"/>
    <property type="match status" value="2"/>
</dbReference>
<dbReference type="Gene3D" id="2.60.40.10">
    <property type="entry name" value="Immunoglobulins"/>
    <property type="match status" value="9"/>
</dbReference>
<feature type="domain" description="Fibronectin type-III" evidence="4">
    <location>
        <begin position="697"/>
        <end position="793"/>
    </location>
</feature>
<feature type="domain" description="Fibronectin type-III" evidence="4">
    <location>
        <begin position="11"/>
        <end position="104"/>
    </location>
</feature>
<proteinExistence type="predicted"/>
<dbReference type="PANTHER" id="PTHR14340">
    <property type="entry name" value="MICROFIBRIL-ASSOCIATED GLYCOPROTEIN 3"/>
    <property type="match status" value="1"/>
</dbReference>
<dbReference type="FunFam" id="2.60.40.10:FF:000003">
    <property type="entry name" value="Titin isoform E"/>
    <property type="match status" value="3"/>
</dbReference>
<dbReference type="CDD" id="cd00063">
    <property type="entry name" value="FN3"/>
    <property type="match status" value="7"/>
</dbReference>
<feature type="domain" description="Fibronectin type-III" evidence="4">
    <location>
        <begin position="794"/>
        <end position="829"/>
    </location>
</feature>
<dbReference type="InterPro" id="IPR036179">
    <property type="entry name" value="Ig-like_dom_sf"/>
</dbReference>
<dbReference type="PROSITE" id="PS50835">
    <property type="entry name" value="IG_LIKE"/>
    <property type="match status" value="2"/>
</dbReference>
<evidence type="ECO:0000259" key="3">
    <source>
        <dbReference type="PROSITE" id="PS50835"/>
    </source>
</evidence>
<feature type="domain" description="Fibronectin type-III" evidence="4">
    <location>
        <begin position="110"/>
        <end position="203"/>
    </location>
</feature>
<dbReference type="GO" id="GO:0045214">
    <property type="term" value="P:sarcomere organization"/>
    <property type="evidence" value="ECO:0007669"/>
    <property type="project" value="TreeGrafter"/>
</dbReference>
<dbReference type="AlphaFoldDB" id="E4Z2M6"/>
<name>E4Z2M6_OIKDI</name>
<dbReference type="InterPro" id="IPR013098">
    <property type="entry name" value="Ig_I-set"/>
</dbReference>
<dbReference type="SMART" id="SM00060">
    <property type="entry name" value="FN3"/>
    <property type="match status" value="6"/>
</dbReference>
<keyword evidence="2" id="KW-0393">Immunoglobulin domain</keyword>
<dbReference type="Proteomes" id="UP000011014">
    <property type="component" value="Unassembled WGS sequence"/>
</dbReference>
<feature type="domain" description="Ig-like" evidence="3">
    <location>
        <begin position="305"/>
        <end position="393"/>
    </location>
</feature>
<dbReference type="GO" id="GO:0008307">
    <property type="term" value="F:structural constituent of muscle"/>
    <property type="evidence" value="ECO:0007669"/>
    <property type="project" value="TreeGrafter"/>
</dbReference>